<reference evidence="1" key="1">
    <citation type="submission" date="2021-06" db="EMBL/GenBank/DDBJ databases">
        <title>Parelaphostrongylus tenuis whole genome reference sequence.</title>
        <authorList>
            <person name="Garwood T.J."/>
            <person name="Larsen P.A."/>
            <person name="Fountain-Jones N.M."/>
            <person name="Garbe J.R."/>
            <person name="Macchietto M.G."/>
            <person name="Kania S.A."/>
            <person name="Gerhold R.W."/>
            <person name="Richards J.E."/>
            <person name="Wolf T.M."/>
        </authorList>
    </citation>
    <scope>NUCLEOTIDE SEQUENCE</scope>
    <source>
        <strain evidence="1">MNPRO001-30</strain>
        <tissue evidence="1">Meninges</tissue>
    </source>
</reference>
<dbReference type="EMBL" id="JAHQIW010003510">
    <property type="protein sequence ID" value="KAJ1358904.1"/>
    <property type="molecule type" value="Genomic_DNA"/>
</dbReference>
<proteinExistence type="predicted"/>
<dbReference type="InterPro" id="IPR046341">
    <property type="entry name" value="SET_dom_sf"/>
</dbReference>
<evidence type="ECO:0000313" key="2">
    <source>
        <dbReference type="Proteomes" id="UP001196413"/>
    </source>
</evidence>
<dbReference type="Gene3D" id="2.170.270.10">
    <property type="entry name" value="SET domain"/>
    <property type="match status" value="1"/>
</dbReference>
<organism evidence="1 2">
    <name type="scientific">Parelaphostrongylus tenuis</name>
    <name type="common">Meningeal worm</name>
    <dbReference type="NCBI Taxonomy" id="148309"/>
    <lineage>
        <taxon>Eukaryota</taxon>
        <taxon>Metazoa</taxon>
        <taxon>Ecdysozoa</taxon>
        <taxon>Nematoda</taxon>
        <taxon>Chromadorea</taxon>
        <taxon>Rhabditida</taxon>
        <taxon>Rhabditina</taxon>
        <taxon>Rhabditomorpha</taxon>
        <taxon>Strongyloidea</taxon>
        <taxon>Metastrongylidae</taxon>
        <taxon>Parelaphostrongylus</taxon>
    </lineage>
</organism>
<sequence length="276" mass="30758">MSDIYLSIQVGREEASLSHLLILFADGKIHFSLSNCIELRVTTDYIRMDSSQPSALPNEAIPHHEERLYLELLEEGGTPSAIETGTLFFRRLFTSNLSTHRPHPENCTRLDGLLSNVETIPWCRISGCTCRDYTSDVGNIVTVPQACYTLVVGRGGGTLQRLPSGVYSDLSQGQEVFPVQVYSETPNCDPPREFAYISSSDFSSCSEPEDNEGIAMVQCNCTDFVCAEECPSRQMSDQFTKCTIQDKSTREALEDLLRTTNVLKQQPKSTAESFEQ</sequence>
<comment type="caution">
    <text evidence="1">The sequence shown here is derived from an EMBL/GenBank/DDBJ whole genome shotgun (WGS) entry which is preliminary data.</text>
</comment>
<dbReference type="AlphaFoldDB" id="A0AAD5N6F0"/>
<keyword evidence="2" id="KW-1185">Reference proteome</keyword>
<protein>
    <submittedName>
        <fullName evidence="1">Uncharacterized protein</fullName>
    </submittedName>
</protein>
<name>A0AAD5N6F0_PARTN</name>
<evidence type="ECO:0000313" key="1">
    <source>
        <dbReference type="EMBL" id="KAJ1358904.1"/>
    </source>
</evidence>
<gene>
    <name evidence="1" type="ORF">KIN20_017471</name>
</gene>
<accession>A0AAD5N6F0</accession>
<dbReference type="Proteomes" id="UP001196413">
    <property type="component" value="Unassembled WGS sequence"/>
</dbReference>